<dbReference type="Proteomes" id="UP000198876">
    <property type="component" value="Unassembled WGS sequence"/>
</dbReference>
<dbReference type="OrthoDB" id="193911at2157"/>
<evidence type="ECO:0000259" key="1">
    <source>
        <dbReference type="Pfam" id="PF25930"/>
    </source>
</evidence>
<dbReference type="Pfam" id="PF25930">
    <property type="entry name" value="DUF7975"/>
    <property type="match status" value="1"/>
</dbReference>
<gene>
    <name evidence="2" type="ORF">SAMN04488063_2109</name>
</gene>
<dbReference type="STRING" id="553467.SAMN04488063_2109"/>
<name>A0A1I2S074_9EURY</name>
<dbReference type="InterPro" id="IPR058281">
    <property type="entry name" value="DUF7975"/>
</dbReference>
<reference evidence="3" key="1">
    <citation type="submission" date="2016-10" db="EMBL/GenBank/DDBJ databases">
        <authorList>
            <person name="Varghese N."/>
            <person name="Submissions S."/>
        </authorList>
    </citation>
    <scope>NUCLEOTIDE SEQUENCE [LARGE SCALE GENOMIC DNA]</scope>
    <source>
        <strain evidence="3">CGMCC 1.7739</strain>
    </source>
</reference>
<organism evidence="2 3">
    <name type="scientific">Halopelagius inordinatus</name>
    <dbReference type="NCBI Taxonomy" id="553467"/>
    <lineage>
        <taxon>Archaea</taxon>
        <taxon>Methanobacteriati</taxon>
        <taxon>Methanobacteriota</taxon>
        <taxon>Stenosarchaea group</taxon>
        <taxon>Halobacteria</taxon>
        <taxon>Halobacteriales</taxon>
        <taxon>Haloferacaceae</taxon>
    </lineage>
</organism>
<dbReference type="EMBL" id="FOOQ01000002">
    <property type="protein sequence ID" value="SFG45723.1"/>
    <property type="molecule type" value="Genomic_DNA"/>
</dbReference>
<accession>A0A1I2S074</accession>
<feature type="domain" description="DUF7975" evidence="1">
    <location>
        <begin position="1"/>
        <end position="132"/>
    </location>
</feature>
<keyword evidence="3" id="KW-1185">Reference proteome</keyword>
<dbReference type="AlphaFoldDB" id="A0A1I2S074"/>
<evidence type="ECO:0000313" key="2">
    <source>
        <dbReference type="EMBL" id="SFG45723.1"/>
    </source>
</evidence>
<sequence>MTRFDAADPRERQKLFADAFTAHRERASAFVTFEVEHEGAIDGEDESAPWVQFADQTFNVDVTDEELDRLKSMLDEFPEFRIDQMESPESAEGTNVRITARSDANRLAAFVDRTFRAVYGRGEDYRAWVAAV</sequence>
<proteinExistence type="predicted"/>
<dbReference type="RefSeq" id="WP_092891927.1">
    <property type="nucleotide sequence ID" value="NZ_FOOQ01000002.1"/>
</dbReference>
<evidence type="ECO:0000313" key="3">
    <source>
        <dbReference type="Proteomes" id="UP000198876"/>
    </source>
</evidence>
<protein>
    <recommendedName>
        <fullName evidence="1">DUF7975 domain-containing protein</fullName>
    </recommendedName>
</protein>